<name>A0A4Y2NAH1_ARAVE</name>
<proteinExistence type="predicted"/>
<dbReference type="EMBL" id="BGPR01008765">
    <property type="protein sequence ID" value="GBN35933.1"/>
    <property type="molecule type" value="Genomic_DNA"/>
</dbReference>
<evidence type="ECO:0000313" key="2">
    <source>
        <dbReference type="Proteomes" id="UP000499080"/>
    </source>
</evidence>
<keyword evidence="2" id="KW-1185">Reference proteome</keyword>
<reference evidence="1 2" key="1">
    <citation type="journal article" date="2019" name="Sci. Rep.">
        <title>Orb-weaving spider Araneus ventricosus genome elucidates the spidroin gene catalogue.</title>
        <authorList>
            <person name="Kono N."/>
            <person name="Nakamura H."/>
            <person name="Ohtoshi R."/>
            <person name="Moran D.A.P."/>
            <person name="Shinohara A."/>
            <person name="Yoshida Y."/>
            <person name="Fujiwara M."/>
            <person name="Mori M."/>
            <person name="Tomita M."/>
            <person name="Arakawa K."/>
        </authorList>
    </citation>
    <scope>NUCLEOTIDE SEQUENCE [LARGE SCALE GENOMIC DNA]</scope>
</reference>
<dbReference type="Proteomes" id="UP000499080">
    <property type="component" value="Unassembled WGS sequence"/>
</dbReference>
<protein>
    <submittedName>
        <fullName evidence="1">Uncharacterized protein</fullName>
    </submittedName>
</protein>
<gene>
    <name evidence="1" type="ORF">AVEN_135307_1</name>
</gene>
<accession>A0A4Y2NAH1</accession>
<comment type="caution">
    <text evidence="1">The sequence shown here is derived from an EMBL/GenBank/DDBJ whole genome shotgun (WGS) entry which is preliminary data.</text>
</comment>
<sequence>MNGDIFQSSDRNDGQNSWCDESWNQGTKPLAVCCQRCQWNHQLQKGSGGHWLCAVPVIVCTPRTGVSPKMWGPGVTPSPTRLSCSEPGAWATLIWGPIRTLIELLS</sequence>
<organism evidence="1 2">
    <name type="scientific">Araneus ventricosus</name>
    <name type="common">Orbweaver spider</name>
    <name type="synonym">Epeira ventricosa</name>
    <dbReference type="NCBI Taxonomy" id="182803"/>
    <lineage>
        <taxon>Eukaryota</taxon>
        <taxon>Metazoa</taxon>
        <taxon>Ecdysozoa</taxon>
        <taxon>Arthropoda</taxon>
        <taxon>Chelicerata</taxon>
        <taxon>Arachnida</taxon>
        <taxon>Araneae</taxon>
        <taxon>Araneomorphae</taxon>
        <taxon>Entelegynae</taxon>
        <taxon>Araneoidea</taxon>
        <taxon>Araneidae</taxon>
        <taxon>Araneus</taxon>
    </lineage>
</organism>
<dbReference type="AlphaFoldDB" id="A0A4Y2NAH1"/>
<evidence type="ECO:0000313" key="1">
    <source>
        <dbReference type="EMBL" id="GBN35933.1"/>
    </source>
</evidence>